<organism evidence="1 2">
    <name type="scientific">Saprolegnia parasitica (strain CBS 223.65)</name>
    <dbReference type="NCBI Taxonomy" id="695850"/>
    <lineage>
        <taxon>Eukaryota</taxon>
        <taxon>Sar</taxon>
        <taxon>Stramenopiles</taxon>
        <taxon>Oomycota</taxon>
        <taxon>Saprolegniomycetes</taxon>
        <taxon>Saprolegniales</taxon>
        <taxon>Saprolegniaceae</taxon>
        <taxon>Saprolegnia</taxon>
    </lineage>
</organism>
<dbReference type="Proteomes" id="UP000030745">
    <property type="component" value="Unassembled WGS sequence"/>
</dbReference>
<keyword evidence="2" id="KW-1185">Reference proteome</keyword>
<proteinExistence type="predicted"/>
<name>A0A067CFS6_SAPPC</name>
<evidence type="ECO:0008006" key="3">
    <source>
        <dbReference type="Google" id="ProtNLM"/>
    </source>
</evidence>
<evidence type="ECO:0000313" key="1">
    <source>
        <dbReference type="EMBL" id="KDO29599.1"/>
    </source>
</evidence>
<dbReference type="OMA" id="HFFQVEA"/>
<protein>
    <recommendedName>
        <fullName evidence="3">Proteasome assembly chaperone 1</fullName>
    </recommendedName>
</protein>
<dbReference type="VEuPathDB" id="FungiDB:SPRG_05552"/>
<dbReference type="EMBL" id="KK583205">
    <property type="protein sequence ID" value="KDO29599.1"/>
    <property type="molecule type" value="Genomic_DNA"/>
</dbReference>
<dbReference type="RefSeq" id="XP_012199659.1">
    <property type="nucleotide sequence ID" value="XM_012344269.1"/>
</dbReference>
<accession>A0A067CFS6</accession>
<sequence length="222" mass="23550">MSIPGTTVVLGYCDLAAAGARLLHHIYVQDAALLESSLTVLGLTVAIRTYAETSVSFVVVCDPVPDALCTAFAAELTDLLVGKRVVLLTAPNVPLPSADERFVFWTQFHATAPLSGLSSALFHPIPLAKWTLKDAFLCACLHFFQVEALPLTVLLVRGYKYTGRVADGSAEAIATLGEALPLVLQALGMSTSFEVDAKSASVMKMLSMHQAAHGGESSVLYN</sequence>
<dbReference type="GeneID" id="24127942"/>
<reference evidence="1 2" key="1">
    <citation type="journal article" date="2013" name="PLoS Genet.">
        <title>Distinctive expansion of potential virulence genes in the genome of the oomycete fish pathogen Saprolegnia parasitica.</title>
        <authorList>
            <person name="Jiang R.H."/>
            <person name="de Bruijn I."/>
            <person name="Haas B.J."/>
            <person name="Belmonte R."/>
            <person name="Lobach L."/>
            <person name="Christie J."/>
            <person name="van den Ackerveken G."/>
            <person name="Bottin A."/>
            <person name="Bulone V."/>
            <person name="Diaz-Moreno S.M."/>
            <person name="Dumas B."/>
            <person name="Fan L."/>
            <person name="Gaulin E."/>
            <person name="Govers F."/>
            <person name="Grenville-Briggs L.J."/>
            <person name="Horner N.R."/>
            <person name="Levin J.Z."/>
            <person name="Mammella M."/>
            <person name="Meijer H.J."/>
            <person name="Morris P."/>
            <person name="Nusbaum C."/>
            <person name="Oome S."/>
            <person name="Phillips A.J."/>
            <person name="van Rooyen D."/>
            <person name="Rzeszutek E."/>
            <person name="Saraiva M."/>
            <person name="Secombes C.J."/>
            <person name="Seidl M.F."/>
            <person name="Snel B."/>
            <person name="Stassen J.H."/>
            <person name="Sykes S."/>
            <person name="Tripathy S."/>
            <person name="van den Berg H."/>
            <person name="Vega-Arreguin J.C."/>
            <person name="Wawra S."/>
            <person name="Young S.K."/>
            <person name="Zeng Q."/>
            <person name="Dieguez-Uribeondo J."/>
            <person name="Russ C."/>
            <person name="Tyler B.M."/>
            <person name="van West P."/>
        </authorList>
    </citation>
    <scope>NUCLEOTIDE SEQUENCE [LARGE SCALE GENOMIC DNA]</scope>
    <source>
        <strain evidence="1 2">CBS 223.65</strain>
    </source>
</reference>
<dbReference type="OrthoDB" id="77589at2759"/>
<dbReference type="KEGG" id="spar:SPRG_05552"/>
<dbReference type="AlphaFoldDB" id="A0A067CFS6"/>
<evidence type="ECO:0000313" key="2">
    <source>
        <dbReference type="Proteomes" id="UP000030745"/>
    </source>
</evidence>
<gene>
    <name evidence="1" type="ORF">SPRG_05552</name>
</gene>